<gene>
    <name evidence="1" type="ORF">FOYG_15153</name>
</gene>
<organism evidence="1 2">
    <name type="scientific">Fusarium oxysporum NRRL 32931</name>
    <dbReference type="NCBI Taxonomy" id="660029"/>
    <lineage>
        <taxon>Eukaryota</taxon>
        <taxon>Fungi</taxon>
        <taxon>Dikarya</taxon>
        <taxon>Ascomycota</taxon>
        <taxon>Pezizomycotina</taxon>
        <taxon>Sordariomycetes</taxon>
        <taxon>Hypocreomycetidae</taxon>
        <taxon>Hypocreales</taxon>
        <taxon>Nectriaceae</taxon>
        <taxon>Fusarium</taxon>
        <taxon>Fusarium oxysporum species complex</taxon>
    </lineage>
</organism>
<protein>
    <submittedName>
        <fullName evidence="1">Uncharacterized protein</fullName>
    </submittedName>
</protein>
<evidence type="ECO:0000313" key="1">
    <source>
        <dbReference type="EMBL" id="EWY83080.1"/>
    </source>
</evidence>
<dbReference type="AlphaFoldDB" id="W9HQ25"/>
<evidence type="ECO:0000313" key="2">
    <source>
        <dbReference type="Proteomes" id="UP000030753"/>
    </source>
</evidence>
<proteinExistence type="predicted"/>
<dbReference type="HOGENOM" id="CLU_3032365_0_0_1"/>
<dbReference type="Proteomes" id="UP000030753">
    <property type="component" value="Unassembled WGS sequence"/>
</dbReference>
<name>W9HQ25_FUSOX</name>
<dbReference type="EMBL" id="JH717848">
    <property type="protein sequence ID" value="EWY83080.1"/>
    <property type="molecule type" value="Genomic_DNA"/>
</dbReference>
<reference evidence="1 2" key="1">
    <citation type="submission" date="2011-06" db="EMBL/GenBank/DDBJ databases">
        <title>The Genome Sequence of Fusarium oxysporum FOSC 3-a.</title>
        <authorList>
            <consortium name="The Broad Institute Genome Sequencing Platform"/>
            <person name="Ma L.-J."/>
            <person name="Gale L.R."/>
            <person name="Schwartz D.C."/>
            <person name="Zhou S."/>
            <person name="Corby-Kistler H."/>
            <person name="Young S.K."/>
            <person name="Zeng Q."/>
            <person name="Gargeya S."/>
            <person name="Fitzgerald M."/>
            <person name="Haas B."/>
            <person name="Abouelleil A."/>
            <person name="Alvarado L."/>
            <person name="Arachchi H.M."/>
            <person name="Berlin A."/>
            <person name="Brown A."/>
            <person name="Chapman S.B."/>
            <person name="Chen Z."/>
            <person name="Dunbar C."/>
            <person name="Freedman E."/>
            <person name="Gearin G."/>
            <person name="Gellesch M."/>
            <person name="Goldberg J."/>
            <person name="Griggs A."/>
            <person name="Gujja S."/>
            <person name="Heiman D."/>
            <person name="Howarth C."/>
            <person name="Larson L."/>
            <person name="Lui A."/>
            <person name="MacDonald P.J.P."/>
            <person name="Mehta T."/>
            <person name="Montmayeur A."/>
            <person name="Murphy C."/>
            <person name="Neiman D."/>
            <person name="Pearson M."/>
            <person name="Priest M."/>
            <person name="Roberts A."/>
            <person name="Saif S."/>
            <person name="Shea T."/>
            <person name="Shenoy N."/>
            <person name="Sisk P."/>
            <person name="Stolte C."/>
            <person name="Sykes S."/>
            <person name="Wortman J."/>
            <person name="Nusbaum C."/>
            <person name="Birren B."/>
        </authorList>
    </citation>
    <scope>NUCLEOTIDE SEQUENCE [LARGE SCALE GENOMIC DNA]</scope>
    <source>
        <strain evidence="2">FOSC 3-a</strain>
    </source>
</reference>
<sequence>MAVVPNHSINRLSHVAQDGPVNMVVPDAVDHCNVQGLIRPCICAEVEKSQHSGYI</sequence>
<accession>W9HQ25</accession>